<evidence type="ECO:0000313" key="3">
    <source>
        <dbReference type="EMBL" id="SSC11897.1"/>
    </source>
</evidence>
<feature type="signal peptide" evidence="1">
    <location>
        <begin position="1"/>
        <end position="20"/>
    </location>
</feature>
<dbReference type="PANTHER" id="PTHR34819">
    <property type="entry name" value="LARGE CYSTEINE-RICH PERIPLASMIC PROTEIN OMCB"/>
    <property type="match status" value="1"/>
</dbReference>
<feature type="domain" description="DUF11" evidence="2">
    <location>
        <begin position="194"/>
        <end position="299"/>
    </location>
</feature>
<reference evidence="3 4" key="1">
    <citation type="submission" date="2017-01" db="EMBL/GenBank/DDBJ databases">
        <authorList>
            <person name="Erauso G."/>
        </authorList>
    </citation>
    <scope>NUCLEOTIDE SEQUENCE [LARGE SCALE GENOMIC DNA]</scope>
    <source>
        <strain evidence="3">MESINF1</strain>
    </source>
</reference>
<keyword evidence="4" id="KW-1185">Reference proteome</keyword>
<accession>A0A7Z7LDA0</accession>
<dbReference type="Pfam" id="PF01345">
    <property type="entry name" value="DUF11"/>
    <property type="match status" value="1"/>
</dbReference>
<proteinExistence type="predicted"/>
<evidence type="ECO:0000313" key="4">
    <source>
        <dbReference type="Proteomes" id="UP000250796"/>
    </source>
</evidence>
<organism evidence="3 4">
    <name type="scientific">Mesotoga infera</name>
    <dbReference type="NCBI Taxonomy" id="1236046"/>
    <lineage>
        <taxon>Bacteria</taxon>
        <taxon>Thermotogati</taxon>
        <taxon>Thermotogota</taxon>
        <taxon>Thermotogae</taxon>
        <taxon>Kosmotogales</taxon>
        <taxon>Kosmotogaceae</taxon>
        <taxon>Mesotoga</taxon>
    </lineage>
</organism>
<dbReference type="InterPro" id="IPR051172">
    <property type="entry name" value="Chlamydia_OmcB"/>
</dbReference>
<name>A0A7Z7LDA0_9BACT</name>
<sequence length="830" mass="88172">MSKKLLLVLLAVMIAVAAIAAPPAAGTKIKNQAAATYTDGRGVTRTILSNQVITTVLPVYSVLVTPDLIEQPGAAGQTMQFQFRIDNLANTVDTFNTSVNIDPASTFTPQNIEVFYDENGNGVVDPGEELWNNTIPISSGDFRYVIVRYRVPSAAAAGTTATVYLDVDSVSDPVNAFDHDNAARTTVYNDAVLTLFKSATPQEVKAGDEVVYTISGANVGNKAASDITIIDVLPASLEYLGFLDKVPAGMTVNVTGNTVTLHIANLTAGSGFQIRLRVQVKADTLAGIIENVATMTYKTTALETVSRSSNVSTIMVGGPGNETTKVWIGPKGNPEAVDPNDITIKPGVAGTLVEFTNTVKNAGLSTDIINITVAEVFPEGLDNVVAISFFTENLTPLPDTDDNGMQDTGPLAPGETFDITVKIFIPADIDVSVTSITAIMKAISSISPAIFDKTTDKVEPITFPSVAIGNMSGTATDTTVDKNSVNKNADPGSYAYFPLDVVNNSDAADTFSLSADLPAGYTVRFYIDTNGDGVLDPDEMIPITNTGQVSPNSGIRIIARVTVPEGALYTGVAVPVTFYATSLTRPTVEDSQTNTITVNAVRHITLLPSRNGSAAPGQNIDYEHTLTNTGNVAVTVKLYPSSTRGWNFTFLQGGNPVNLDATWPLEPGQSVTGIFRLEVPSDEPLGVTDVAYLRAEVQEDTNVTATVIDITVVVSEKVTLEKAVNKTDAKPGEQLIYTITYADVGTEPINNLIIYDTIPFYTSLDPVIVTDTINFTEPSQVSTDYGVTWEDWATFDKNNLASVTTVKWIIGTLTAGGSGTVVFPVLIDGY</sequence>
<evidence type="ECO:0000259" key="2">
    <source>
        <dbReference type="Pfam" id="PF01345"/>
    </source>
</evidence>
<gene>
    <name evidence="3" type="ORF">MESINF_0448</name>
</gene>
<dbReference type="PROSITE" id="PS00018">
    <property type="entry name" value="EF_HAND_1"/>
    <property type="match status" value="1"/>
</dbReference>
<dbReference type="AlphaFoldDB" id="A0A7Z7LDA0"/>
<keyword evidence="1" id="KW-0732">Signal</keyword>
<protein>
    <submittedName>
        <fullName evidence="3">Putative Conserved repeat protein</fullName>
    </submittedName>
</protein>
<dbReference type="NCBIfam" id="TIGR01451">
    <property type="entry name" value="B_ant_repeat"/>
    <property type="match status" value="2"/>
</dbReference>
<dbReference type="Proteomes" id="UP000250796">
    <property type="component" value="Chromosome MESINF"/>
</dbReference>
<dbReference type="RefSeq" id="WP_169698329.1">
    <property type="nucleotide sequence ID" value="NZ_LS974202.1"/>
</dbReference>
<dbReference type="InterPro" id="IPR018247">
    <property type="entry name" value="EF_Hand_1_Ca_BS"/>
</dbReference>
<dbReference type="EMBL" id="LS974202">
    <property type="protein sequence ID" value="SSC11897.1"/>
    <property type="molecule type" value="Genomic_DNA"/>
</dbReference>
<dbReference type="KEGG" id="minf:MESINF_0448"/>
<dbReference type="InterPro" id="IPR047589">
    <property type="entry name" value="DUF11_rpt"/>
</dbReference>
<dbReference type="PANTHER" id="PTHR34819:SF3">
    <property type="entry name" value="CELL SURFACE PROTEIN"/>
    <property type="match status" value="1"/>
</dbReference>
<feature type="chain" id="PRO_5030956989" evidence="1">
    <location>
        <begin position="21"/>
        <end position="830"/>
    </location>
</feature>
<dbReference type="InterPro" id="IPR001434">
    <property type="entry name" value="OmcB-like_DUF11"/>
</dbReference>
<evidence type="ECO:0000256" key="1">
    <source>
        <dbReference type="SAM" id="SignalP"/>
    </source>
</evidence>
<dbReference type="Gene3D" id="2.60.40.740">
    <property type="match status" value="1"/>
</dbReference>